<name>A0ABR6XJK1_9BURK</name>
<comment type="caution">
    <text evidence="1">The sequence shown here is derived from an EMBL/GenBank/DDBJ whole genome shotgun (WGS) entry which is preliminary data.</text>
</comment>
<sequence>MADIDFHELAGRIEGTTRALLLLVAKLECTAAFDGSRYTDDLRNVARGLQMQTEHQGATQRTLNEIALSLELDRQHQVQRDPAEIQSG</sequence>
<gene>
    <name evidence="1" type="ORF">H8K26_16680</name>
</gene>
<keyword evidence="2" id="KW-1185">Reference proteome</keyword>
<reference evidence="1 2" key="1">
    <citation type="submission" date="2020-08" db="EMBL/GenBank/DDBJ databases">
        <title>Novel species isolated from subtropical streams in China.</title>
        <authorList>
            <person name="Lu H."/>
        </authorList>
    </citation>
    <scope>NUCLEOTIDE SEQUENCE [LARGE SCALE GENOMIC DNA]</scope>
    <source>
        <strain evidence="1 2">CCTCC AB 2015119</strain>
    </source>
</reference>
<evidence type="ECO:0000313" key="2">
    <source>
        <dbReference type="Proteomes" id="UP000637632"/>
    </source>
</evidence>
<dbReference type="RefSeq" id="WP_190481034.1">
    <property type="nucleotide sequence ID" value="NZ_JACOFT010000007.1"/>
</dbReference>
<protein>
    <submittedName>
        <fullName evidence="1">Uncharacterized protein</fullName>
    </submittedName>
</protein>
<organism evidence="1 2">
    <name type="scientific">Undibacterium aquatile</name>
    <dbReference type="NCBI Taxonomy" id="1537398"/>
    <lineage>
        <taxon>Bacteria</taxon>
        <taxon>Pseudomonadati</taxon>
        <taxon>Pseudomonadota</taxon>
        <taxon>Betaproteobacteria</taxon>
        <taxon>Burkholderiales</taxon>
        <taxon>Oxalobacteraceae</taxon>
        <taxon>Undibacterium</taxon>
    </lineage>
</organism>
<dbReference type="Proteomes" id="UP000637632">
    <property type="component" value="Unassembled WGS sequence"/>
</dbReference>
<proteinExistence type="predicted"/>
<dbReference type="EMBL" id="JACOFT010000007">
    <property type="protein sequence ID" value="MBC3813079.1"/>
    <property type="molecule type" value="Genomic_DNA"/>
</dbReference>
<accession>A0ABR6XJK1</accession>
<evidence type="ECO:0000313" key="1">
    <source>
        <dbReference type="EMBL" id="MBC3813079.1"/>
    </source>
</evidence>